<proteinExistence type="predicted"/>
<name>X4YKW0_STAAU</name>
<evidence type="ECO:0000256" key="1">
    <source>
        <dbReference type="ARBA" id="ARBA00004613"/>
    </source>
</evidence>
<dbReference type="Pfam" id="PF09221">
    <property type="entry name" value="Bacteriocin_IId"/>
    <property type="match status" value="1"/>
</dbReference>
<geneLocation type="plasmid" evidence="7">
    <name>pRJ101</name>
</geneLocation>
<dbReference type="SUPFAM" id="SSF47869">
    <property type="entry name" value="Bacteriocin AS-48"/>
    <property type="match status" value="1"/>
</dbReference>
<evidence type="ECO:0000256" key="6">
    <source>
        <dbReference type="SAM" id="Phobius"/>
    </source>
</evidence>
<dbReference type="Gene3D" id="1.20.225.10">
    <property type="entry name" value="Bacteriocin AS-48"/>
    <property type="match status" value="1"/>
</dbReference>
<gene>
    <name evidence="7" type="primary">aclA</name>
</gene>
<reference evidence="7" key="1">
    <citation type="journal article" date="2014" name="Microbiology (Mosc.)">
        <title>The gene cluster of aureocyclicin 4185: the first cyclic bacteriocin of Staphylococcus aureus.</title>
        <authorList>
            <person name="Potter A."/>
            <person name="Ceotto H."/>
            <person name="Coelho M.L."/>
            <person name="Guimaraes A.J."/>
            <person name="Bastos Mdo C."/>
        </authorList>
    </citation>
    <scope>NUCLEOTIDE SEQUENCE</scope>
    <source>
        <strain evidence="7">4185</strain>
        <plasmid evidence="7">pRJ101</plasmid>
    </source>
</reference>
<dbReference type="GO" id="GO:0031640">
    <property type="term" value="P:killing of cells of another organism"/>
    <property type="evidence" value="ECO:0007669"/>
    <property type="project" value="UniProtKB-KW"/>
</dbReference>
<dbReference type="AlphaFoldDB" id="X4YKW0"/>
<sequence>MLLELTGLGIGTGMAATIINAISVGLSAATILSLISGVASGGAWVLAGAKQALKEGGKKAGIAF</sequence>
<dbReference type="GO" id="GO:0005576">
    <property type="term" value="C:extracellular region"/>
    <property type="evidence" value="ECO:0007669"/>
    <property type="project" value="UniProtKB-SubCell"/>
</dbReference>
<keyword evidence="4" id="KW-0044">Antibiotic</keyword>
<feature type="transmembrane region" description="Helical" evidence="6">
    <location>
        <begin position="25"/>
        <end position="49"/>
    </location>
</feature>
<dbReference type="RefSeq" id="WP_032495770.1">
    <property type="nucleotide sequence ID" value="NZ_MF706324.1"/>
</dbReference>
<keyword evidence="6" id="KW-1133">Transmembrane helix</keyword>
<keyword evidence="5" id="KW-0078">Bacteriocin</keyword>
<evidence type="ECO:0000256" key="5">
    <source>
        <dbReference type="ARBA" id="ARBA00023048"/>
    </source>
</evidence>
<dbReference type="InterPro" id="IPR009086">
    <property type="entry name" value="Bacteriocin_AS48"/>
</dbReference>
<keyword evidence="6" id="KW-0812">Transmembrane</keyword>
<dbReference type="InterPro" id="IPR020038">
    <property type="entry name" value="Circ_bacteriocin"/>
</dbReference>
<accession>X4YKW0</accession>
<organism evidence="7">
    <name type="scientific">Staphylococcus aureus</name>
    <dbReference type="NCBI Taxonomy" id="1280"/>
    <lineage>
        <taxon>Bacteria</taxon>
        <taxon>Bacillati</taxon>
        <taxon>Bacillota</taxon>
        <taxon>Bacilli</taxon>
        <taxon>Bacillales</taxon>
        <taxon>Staphylococcaceae</taxon>
        <taxon>Staphylococcus</taxon>
    </lineage>
</organism>
<evidence type="ECO:0000256" key="4">
    <source>
        <dbReference type="ARBA" id="ARBA00023022"/>
    </source>
</evidence>
<keyword evidence="7" id="KW-0614">Plasmid</keyword>
<keyword evidence="2" id="KW-0964">Secreted</keyword>
<comment type="subcellular location">
    <subcellularLocation>
        <location evidence="1">Secreted</location>
    </subcellularLocation>
</comment>
<evidence type="ECO:0000256" key="2">
    <source>
        <dbReference type="ARBA" id="ARBA00022525"/>
    </source>
</evidence>
<dbReference type="EMBL" id="KF836421">
    <property type="protein sequence ID" value="AHV78692.1"/>
    <property type="molecule type" value="Genomic_DNA"/>
</dbReference>
<protein>
    <submittedName>
        <fullName evidence="7">AclA</fullName>
    </submittedName>
</protein>
<keyword evidence="3" id="KW-0929">Antimicrobial</keyword>
<dbReference type="GO" id="GO:0042742">
    <property type="term" value="P:defense response to bacterium"/>
    <property type="evidence" value="ECO:0007669"/>
    <property type="project" value="UniProtKB-KW"/>
</dbReference>
<evidence type="ECO:0000313" key="7">
    <source>
        <dbReference type="EMBL" id="AHV78692.1"/>
    </source>
</evidence>
<keyword evidence="6" id="KW-0472">Membrane</keyword>
<evidence type="ECO:0000256" key="3">
    <source>
        <dbReference type="ARBA" id="ARBA00022529"/>
    </source>
</evidence>